<evidence type="ECO:0000313" key="12">
    <source>
        <dbReference type="Proteomes" id="UP000228934"/>
    </source>
</evidence>
<evidence type="ECO:0000256" key="2">
    <source>
        <dbReference type="ARBA" id="ARBA00010900"/>
    </source>
</evidence>
<dbReference type="AlphaFoldDB" id="A0A2G9REI0"/>
<feature type="region of interest" description="Disordered" evidence="9">
    <location>
        <begin position="543"/>
        <end position="579"/>
    </location>
</feature>
<feature type="compositionally biased region" description="Basic and acidic residues" evidence="9">
    <location>
        <begin position="56"/>
        <end position="67"/>
    </location>
</feature>
<feature type="domain" description="G-patch" evidence="10">
    <location>
        <begin position="151"/>
        <end position="214"/>
    </location>
</feature>
<dbReference type="GO" id="GO:0003676">
    <property type="term" value="F:nucleic acid binding"/>
    <property type="evidence" value="ECO:0007669"/>
    <property type="project" value="InterPro"/>
</dbReference>
<keyword evidence="12" id="KW-1185">Reference proteome</keyword>
<feature type="compositionally biased region" description="Basic and acidic residues" evidence="9">
    <location>
        <begin position="559"/>
        <end position="573"/>
    </location>
</feature>
<keyword evidence="7" id="KW-0539">Nucleus</keyword>
<evidence type="ECO:0000259" key="10">
    <source>
        <dbReference type="PROSITE" id="PS50174"/>
    </source>
</evidence>
<feature type="compositionally biased region" description="Basic and acidic residues" evidence="9">
    <location>
        <begin position="431"/>
        <end position="460"/>
    </location>
</feature>
<dbReference type="PANTHER" id="PTHR23329">
    <property type="entry name" value="TUFTELIN-INTERACTING PROTEIN 11-RELATED"/>
    <property type="match status" value="1"/>
</dbReference>
<feature type="compositionally biased region" description="Polar residues" evidence="9">
    <location>
        <begin position="468"/>
        <end position="481"/>
    </location>
</feature>
<dbReference type="InterPro" id="IPR022783">
    <property type="entry name" value="GCFC_dom"/>
</dbReference>
<dbReference type="InterPro" id="IPR045211">
    <property type="entry name" value="TFP11/STIP/Ntr1"/>
</dbReference>
<dbReference type="GO" id="GO:0071008">
    <property type="term" value="C:U2-type post-mRNA release spliceosomal complex"/>
    <property type="evidence" value="ECO:0007669"/>
    <property type="project" value="TreeGrafter"/>
</dbReference>
<accession>A0A2G9REI0</accession>
<evidence type="ECO:0000256" key="6">
    <source>
        <dbReference type="ARBA" id="ARBA00023187"/>
    </source>
</evidence>
<evidence type="ECO:0000256" key="1">
    <source>
        <dbReference type="ARBA" id="ARBA00004123"/>
    </source>
</evidence>
<dbReference type="PANTHER" id="PTHR23329:SF1">
    <property type="entry name" value="TUFTELIN-INTERACTING PROTEIN 11"/>
    <property type="match status" value="1"/>
</dbReference>
<evidence type="ECO:0000256" key="9">
    <source>
        <dbReference type="SAM" id="MobiDB-lite"/>
    </source>
</evidence>
<sequence length="628" mass="70998">MPFRVTMSMSHLYGKDEDSDGVEMEKFEITDWDLENEFNPNRRKHWQTKEETTYGIWAERDSDDERPSFGGKKSRDYTAPVNFISAGIRKPAAEEKSNSDSDDEIPTKREELPKEFESKKLRTGGNFKPTQKTFAGGIKSNTDFGSWERHTKGIGQKLLQKMGYVQGRGLGKNAQGTANCNTVLLDNNELGKGIIAPIEAKQRKGKGAVGAYGSERTKQSLKDFPVVDSEDEEEQVIDMTGREQKVYYSYSQFSHKHNVPGESTAPGVKEEKPQGFALPELEHNLQLLIDMTEQEIIQNDRQLQYEKDMVVNLTHELEKLSEVMGREEKAIYNLSQVLKTVEECEQRLQPGCENPLTLDECARVFQMLQDKYYEEYKMSGQDDLAVALVYPLVKEYFKDWNPLRRSQKLLEIMSRDYTAPVNFISAGIRKPAAEEKSNSDSDDEIPTKREELPKEFESKKLRTGGNFKPTQKTFAGGIKSNTDFGSWERHTKGIGQKLLQKMGYVQGRGLGKNAQGIIAPIEAKQRKGKGAVGAYGSERTKQSLKDFPVVDSEDEEEQEFQKELSQWRKDPGGAKKKPKYAYKTVEELKAKGKGGKIISAPQKEISQVKTPVGDVGSLFTKYHLPMAA</sequence>
<reference evidence="12" key="1">
    <citation type="journal article" date="2017" name="Nat. Commun.">
        <title>The North American bullfrog draft genome provides insight into hormonal regulation of long noncoding RNA.</title>
        <authorList>
            <person name="Hammond S.A."/>
            <person name="Warren R.L."/>
            <person name="Vandervalk B.P."/>
            <person name="Kucuk E."/>
            <person name="Khan H."/>
            <person name="Gibb E.A."/>
            <person name="Pandoh P."/>
            <person name="Kirk H."/>
            <person name="Zhao Y."/>
            <person name="Jones M."/>
            <person name="Mungall A.J."/>
            <person name="Coope R."/>
            <person name="Pleasance S."/>
            <person name="Moore R.A."/>
            <person name="Holt R.A."/>
            <person name="Round J.M."/>
            <person name="Ohora S."/>
            <person name="Walle B.V."/>
            <person name="Veldhoen N."/>
            <person name="Helbing C.C."/>
            <person name="Birol I."/>
        </authorList>
    </citation>
    <scope>NUCLEOTIDE SEQUENCE [LARGE SCALE GENOMIC DNA]</scope>
</reference>
<keyword evidence="5" id="KW-0747">Spliceosome</keyword>
<dbReference type="SMART" id="SM00443">
    <property type="entry name" value="G_patch"/>
    <property type="match status" value="2"/>
</dbReference>
<name>A0A2G9REI0_AQUCT</name>
<gene>
    <name evidence="11" type="ORF">AB205_0129330</name>
</gene>
<evidence type="ECO:0000256" key="7">
    <source>
        <dbReference type="ARBA" id="ARBA00023242"/>
    </source>
</evidence>
<dbReference type="Pfam" id="PF07842">
    <property type="entry name" value="GCFC"/>
    <property type="match status" value="1"/>
</dbReference>
<feature type="region of interest" description="Disordered" evidence="9">
    <location>
        <begin position="431"/>
        <end position="481"/>
    </location>
</feature>
<feature type="compositionally biased region" description="Polar residues" evidence="9">
    <location>
        <begin position="128"/>
        <end position="141"/>
    </location>
</feature>
<keyword evidence="4" id="KW-0507">mRNA processing</keyword>
<evidence type="ECO:0000256" key="3">
    <source>
        <dbReference type="ARBA" id="ARBA00015137"/>
    </source>
</evidence>
<dbReference type="Proteomes" id="UP000228934">
    <property type="component" value="Unassembled WGS sequence"/>
</dbReference>
<protein>
    <recommendedName>
        <fullName evidence="3">Tuftelin-interacting protein 11</fullName>
    </recommendedName>
    <alternativeName>
        <fullName evidence="8">Septin and tuftelin-interacting protein 1</fullName>
    </alternativeName>
</protein>
<dbReference type="GO" id="GO:0000390">
    <property type="term" value="P:spliceosomal complex disassembly"/>
    <property type="evidence" value="ECO:0007669"/>
    <property type="project" value="InterPro"/>
</dbReference>
<dbReference type="OrthoDB" id="4822at2759"/>
<keyword evidence="6" id="KW-0508">mRNA splicing</keyword>
<evidence type="ECO:0000256" key="5">
    <source>
        <dbReference type="ARBA" id="ARBA00022728"/>
    </source>
</evidence>
<feature type="domain" description="G-patch" evidence="10">
    <location>
        <begin position="491"/>
        <end position="537"/>
    </location>
</feature>
<dbReference type="InterPro" id="IPR000467">
    <property type="entry name" value="G_patch_dom"/>
</dbReference>
<dbReference type="InterPro" id="IPR022159">
    <property type="entry name" value="STIP/TFIP11_N"/>
</dbReference>
<dbReference type="Pfam" id="PF12457">
    <property type="entry name" value="TIP_N"/>
    <property type="match status" value="1"/>
</dbReference>
<dbReference type="EMBL" id="KV944287">
    <property type="protein sequence ID" value="PIO26300.1"/>
    <property type="molecule type" value="Genomic_DNA"/>
</dbReference>
<feature type="compositionally biased region" description="Basic and acidic residues" evidence="9">
    <location>
        <begin position="91"/>
        <end position="120"/>
    </location>
</feature>
<feature type="region of interest" description="Disordered" evidence="9">
    <location>
        <begin position="56"/>
        <end position="141"/>
    </location>
</feature>
<dbReference type="Pfam" id="PF01585">
    <property type="entry name" value="G-patch"/>
    <property type="match status" value="2"/>
</dbReference>
<dbReference type="PROSITE" id="PS50174">
    <property type="entry name" value="G_PATCH"/>
    <property type="match status" value="2"/>
</dbReference>
<proteinExistence type="inferred from homology"/>
<evidence type="ECO:0000256" key="4">
    <source>
        <dbReference type="ARBA" id="ARBA00022664"/>
    </source>
</evidence>
<comment type="subcellular location">
    <subcellularLocation>
        <location evidence="1">Nucleus</location>
    </subcellularLocation>
</comment>
<organism evidence="11 12">
    <name type="scientific">Aquarana catesbeiana</name>
    <name type="common">American bullfrog</name>
    <name type="synonym">Rana catesbeiana</name>
    <dbReference type="NCBI Taxonomy" id="8400"/>
    <lineage>
        <taxon>Eukaryota</taxon>
        <taxon>Metazoa</taxon>
        <taxon>Chordata</taxon>
        <taxon>Craniata</taxon>
        <taxon>Vertebrata</taxon>
        <taxon>Euteleostomi</taxon>
        <taxon>Amphibia</taxon>
        <taxon>Batrachia</taxon>
        <taxon>Anura</taxon>
        <taxon>Neobatrachia</taxon>
        <taxon>Ranoidea</taxon>
        <taxon>Ranidae</taxon>
        <taxon>Aquarana</taxon>
    </lineage>
</organism>
<evidence type="ECO:0000256" key="8">
    <source>
        <dbReference type="ARBA" id="ARBA00029836"/>
    </source>
</evidence>
<evidence type="ECO:0000313" key="11">
    <source>
        <dbReference type="EMBL" id="PIO26300.1"/>
    </source>
</evidence>
<comment type="similarity">
    <text evidence="2">Belongs to the TFP11/STIP family.</text>
</comment>